<keyword evidence="4" id="KW-0238">DNA-binding</keyword>
<evidence type="ECO:0000313" key="9">
    <source>
        <dbReference type="EMBL" id="EIM96650.1"/>
    </source>
</evidence>
<dbReference type="Proteomes" id="UP000004980">
    <property type="component" value="Unassembled WGS sequence"/>
</dbReference>
<evidence type="ECO:0000256" key="4">
    <source>
        <dbReference type="ARBA" id="ARBA00023125"/>
    </source>
</evidence>
<dbReference type="Pfam" id="PF00072">
    <property type="entry name" value="Response_reg"/>
    <property type="match status" value="1"/>
</dbReference>
<comment type="caution">
    <text evidence="9">The sequence shown here is derived from an EMBL/GenBank/DDBJ whole genome shotgun (WGS) entry which is preliminary data.</text>
</comment>
<dbReference type="Gene3D" id="3.40.50.2300">
    <property type="match status" value="1"/>
</dbReference>
<evidence type="ECO:0000313" key="10">
    <source>
        <dbReference type="Proteomes" id="UP000004980"/>
    </source>
</evidence>
<dbReference type="InterPro" id="IPR058031">
    <property type="entry name" value="AAA_lid_NorR"/>
</dbReference>
<dbReference type="InterPro" id="IPR002197">
    <property type="entry name" value="HTH_Fis"/>
</dbReference>
<dbReference type="EMBL" id="AKAU01000186">
    <property type="protein sequence ID" value="EIM96650.1"/>
    <property type="molecule type" value="Genomic_DNA"/>
</dbReference>
<dbReference type="Pfam" id="PF00158">
    <property type="entry name" value="Sigma54_activat"/>
    <property type="match status" value="1"/>
</dbReference>
<dbReference type="CDD" id="cd00009">
    <property type="entry name" value="AAA"/>
    <property type="match status" value="1"/>
</dbReference>
<feature type="domain" description="Response regulatory" evidence="8">
    <location>
        <begin position="3"/>
        <end position="116"/>
    </location>
</feature>
<dbReference type="RefSeq" id="WP_007588741.1">
    <property type="nucleotide sequence ID" value="NZ_AKAU01000186.1"/>
</dbReference>
<organism evidence="9 10">
    <name type="scientific">Paraburkholderia hospita</name>
    <dbReference type="NCBI Taxonomy" id="169430"/>
    <lineage>
        <taxon>Bacteria</taxon>
        <taxon>Pseudomonadati</taxon>
        <taxon>Pseudomonadota</taxon>
        <taxon>Betaproteobacteria</taxon>
        <taxon>Burkholderiales</taxon>
        <taxon>Burkholderiaceae</taxon>
        <taxon>Paraburkholderia</taxon>
    </lineage>
</organism>
<dbReference type="InterPro" id="IPR027417">
    <property type="entry name" value="P-loop_NTPase"/>
</dbReference>
<keyword evidence="5" id="KW-0804">Transcription</keyword>
<dbReference type="SMART" id="SM00382">
    <property type="entry name" value="AAA"/>
    <property type="match status" value="1"/>
</dbReference>
<feature type="domain" description="Sigma-54 factor interaction" evidence="7">
    <location>
        <begin position="141"/>
        <end position="369"/>
    </location>
</feature>
<keyword evidence="1" id="KW-0547">Nucleotide-binding</keyword>
<evidence type="ECO:0000259" key="8">
    <source>
        <dbReference type="PROSITE" id="PS50110"/>
    </source>
</evidence>
<dbReference type="PROSITE" id="PS50110">
    <property type="entry name" value="RESPONSE_REGULATORY"/>
    <property type="match status" value="1"/>
</dbReference>
<dbReference type="Gene3D" id="3.40.50.300">
    <property type="entry name" value="P-loop containing nucleotide triphosphate hydrolases"/>
    <property type="match status" value="1"/>
</dbReference>
<evidence type="ECO:0000256" key="1">
    <source>
        <dbReference type="ARBA" id="ARBA00022741"/>
    </source>
</evidence>
<dbReference type="Gene3D" id="1.10.10.60">
    <property type="entry name" value="Homeodomain-like"/>
    <property type="match status" value="1"/>
</dbReference>
<keyword evidence="6" id="KW-0597">Phosphoprotein</keyword>
<dbReference type="PRINTS" id="PR01590">
    <property type="entry name" value="HTHFIS"/>
</dbReference>
<dbReference type="InterPro" id="IPR002078">
    <property type="entry name" value="Sigma_54_int"/>
</dbReference>
<sequence length="467" mass="51055">MAHALIVDDDSATREALAIIIAEEGLTVSVAGDLQEARYQILRSTPDVVFVDLQLPDGSGPDLFGDLDPRSGVVFVVITGHATVESAVDALKAGATDYLVKPIDLQRVIAILDRLPRTGDLKAEIGALRGELRRMGRFGSMVGSSQAMQVVYDQISRVAPTALSVMLVGTSGTGKEVAAQTIHQMSARRKREFIALNCGAISPKLIESEMFGHELGAFTGADRQHIGYFERASGGTLFLDEITEMPIELQVKLLRVLETGLFMRVGTAKELVTDVRLIAATNRDPEQAVQEGKLRLDLYHRLNVFPISLPPLRERGDDIELLAQSFLDELNARFNTRKHFPPAVRDMLRSYPWPGNVRELRNYVQRAHIMSRPESDSTAVVPMQISLSTPAASSTITIPFGMSLDEADKQLILATLEQCGGVKVRAAEVLGISLKTLYNRLVEYRIPEAIDDDGEPGAAEESDARNG</sequence>
<accession>A0ABN0FDA3</accession>
<dbReference type="Pfam" id="PF25601">
    <property type="entry name" value="AAA_lid_14"/>
    <property type="match status" value="1"/>
</dbReference>
<dbReference type="SUPFAM" id="SSF52172">
    <property type="entry name" value="CheY-like"/>
    <property type="match status" value="1"/>
</dbReference>
<dbReference type="InterPro" id="IPR025944">
    <property type="entry name" value="Sigma_54_int_dom_CS"/>
</dbReference>
<dbReference type="SUPFAM" id="SSF52540">
    <property type="entry name" value="P-loop containing nucleoside triphosphate hydrolases"/>
    <property type="match status" value="1"/>
</dbReference>
<proteinExistence type="predicted"/>
<evidence type="ECO:0000256" key="3">
    <source>
        <dbReference type="ARBA" id="ARBA00023015"/>
    </source>
</evidence>
<evidence type="ECO:0000256" key="6">
    <source>
        <dbReference type="PROSITE-ProRule" id="PRU00169"/>
    </source>
</evidence>
<dbReference type="SMART" id="SM00448">
    <property type="entry name" value="REC"/>
    <property type="match status" value="1"/>
</dbReference>
<reference evidence="9 10" key="1">
    <citation type="journal article" date="2012" name="J. Bacteriol.">
        <title>Draft Genome Sequence of the Soil Bacterium Burkholderia terrae Strain BS001, Which Interacts with Fungal Surface Structures.</title>
        <authorList>
            <person name="Nazir R."/>
            <person name="Hansen M.A."/>
            <person name="Sorensen S."/>
            <person name="van Elsas J.D."/>
        </authorList>
    </citation>
    <scope>NUCLEOTIDE SEQUENCE [LARGE SCALE GENOMIC DNA]</scope>
    <source>
        <strain evidence="9 10">BS001</strain>
    </source>
</reference>
<protein>
    <submittedName>
        <fullName evidence="9">Two component, sigma-54 specific, Fis family transcriptional regulator</fullName>
    </submittedName>
</protein>
<keyword evidence="2" id="KW-0067">ATP-binding</keyword>
<dbReference type="InterPro" id="IPR009057">
    <property type="entry name" value="Homeodomain-like_sf"/>
</dbReference>
<evidence type="ECO:0000256" key="2">
    <source>
        <dbReference type="ARBA" id="ARBA00022840"/>
    </source>
</evidence>
<dbReference type="SUPFAM" id="SSF46689">
    <property type="entry name" value="Homeodomain-like"/>
    <property type="match status" value="1"/>
</dbReference>
<dbReference type="InterPro" id="IPR001789">
    <property type="entry name" value="Sig_transdc_resp-reg_receiver"/>
</dbReference>
<dbReference type="Pfam" id="PF02954">
    <property type="entry name" value="HTH_8"/>
    <property type="match status" value="1"/>
</dbReference>
<dbReference type="PROSITE" id="PS00676">
    <property type="entry name" value="SIGMA54_INTERACT_2"/>
    <property type="match status" value="1"/>
</dbReference>
<dbReference type="PROSITE" id="PS00688">
    <property type="entry name" value="SIGMA54_INTERACT_3"/>
    <property type="match status" value="1"/>
</dbReference>
<evidence type="ECO:0000259" key="7">
    <source>
        <dbReference type="PROSITE" id="PS50045"/>
    </source>
</evidence>
<dbReference type="InterPro" id="IPR025943">
    <property type="entry name" value="Sigma_54_int_dom_ATP-bd_2"/>
</dbReference>
<feature type="modified residue" description="4-aspartylphosphate" evidence="6">
    <location>
        <position position="52"/>
    </location>
</feature>
<evidence type="ECO:0000256" key="5">
    <source>
        <dbReference type="ARBA" id="ARBA00023163"/>
    </source>
</evidence>
<dbReference type="PANTHER" id="PTHR32071">
    <property type="entry name" value="TRANSCRIPTIONAL REGULATORY PROTEIN"/>
    <property type="match status" value="1"/>
</dbReference>
<gene>
    <name evidence="9" type="ORF">WQE_33016</name>
</gene>
<keyword evidence="10" id="KW-1185">Reference proteome</keyword>
<dbReference type="InterPro" id="IPR003593">
    <property type="entry name" value="AAA+_ATPase"/>
</dbReference>
<name>A0ABN0FDA3_9BURK</name>
<dbReference type="Gene3D" id="1.10.8.60">
    <property type="match status" value="1"/>
</dbReference>
<keyword evidence="3" id="KW-0805">Transcription regulation</keyword>
<dbReference type="InterPro" id="IPR011006">
    <property type="entry name" value="CheY-like_superfamily"/>
</dbReference>
<dbReference type="PROSITE" id="PS50045">
    <property type="entry name" value="SIGMA54_INTERACT_4"/>
    <property type="match status" value="1"/>
</dbReference>